<gene>
    <name evidence="6" type="ORF">BN112_3512</name>
</gene>
<name>A0A0C6PAL3_BORBO</name>
<dbReference type="GO" id="GO:0016020">
    <property type="term" value="C:membrane"/>
    <property type="evidence" value="ECO:0007669"/>
    <property type="project" value="UniProtKB-SubCell"/>
</dbReference>
<evidence type="ECO:0000256" key="4">
    <source>
        <dbReference type="ARBA" id="ARBA00022989"/>
    </source>
</evidence>
<evidence type="ECO:0000313" key="6">
    <source>
        <dbReference type="EMBL" id="CCJ55426.1"/>
    </source>
</evidence>
<dbReference type="Gene3D" id="1.20.1440.20">
    <property type="entry name" value="LemA-like domain"/>
    <property type="match status" value="1"/>
</dbReference>
<dbReference type="KEGG" id="bbh:BN112_3512"/>
<reference evidence="6 7" key="1">
    <citation type="journal article" date="2012" name="BMC Genomics">
        <title>Comparative genomics of the classical Bordetella subspecies: the evolution and exchange of virulence-associated diversity amongst closely related pathogens.</title>
        <authorList>
            <person name="Park J."/>
            <person name="Zhang Y."/>
            <person name="Buboltz A.M."/>
            <person name="Zhang X."/>
            <person name="Schuster S.C."/>
            <person name="Ahuja U."/>
            <person name="Liu M."/>
            <person name="Miller J.F."/>
            <person name="Sebaihia M."/>
            <person name="Bentley S.D."/>
            <person name="Parkhill J."/>
            <person name="Harvill E.T."/>
        </authorList>
    </citation>
    <scope>NUCLEOTIDE SEQUENCE [LARGE SCALE GENOMIC DNA]</scope>
    <source>
        <strain evidence="6 7">253</strain>
    </source>
</reference>
<keyword evidence="3" id="KW-0812">Transmembrane</keyword>
<dbReference type="Pfam" id="PF04011">
    <property type="entry name" value="LemA"/>
    <property type="match status" value="1"/>
</dbReference>
<comment type="subcellular location">
    <subcellularLocation>
        <location evidence="1">Membrane</location>
        <topology evidence="1">Single-pass membrane protein</topology>
    </subcellularLocation>
</comment>
<dbReference type="EMBL" id="HE965806">
    <property type="protein sequence ID" value="CCJ55426.1"/>
    <property type="molecule type" value="Genomic_DNA"/>
</dbReference>
<evidence type="ECO:0000256" key="3">
    <source>
        <dbReference type="ARBA" id="ARBA00022692"/>
    </source>
</evidence>
<dbReference type="HOGENOM" id="CLU_056714_0_0_4"/>
<organism evidence="6 7">
    <name type="scientific">Bordetella bronchiseptica 253</name>
    <dbReference type="NCBI Taxonomy" id="568707"/>
    <lineage>
        <taxon>Bacteria</taxon>
        <taxon>Pseudomonadati</taxon>
        <taxon>Pseudomonadota</taxon>
        <taxon>Betaproteobacteria</taxon>
        <taxon>Burkholderiales</taxon>
        <taxon>Alcaligenaceae</taxon>
        <taxon>Bordetella</taxon>
    </lineage>
</organism>
<dbReference type="Proteomes" id="UP000007564">
    <property type="component" value="Chromosome"/>
</dbReference>
<sequence length="209" mass="23190">MTITRWLGAGLLALLTTLLSGCGYNAIQAADEQVKASWSQVLNQYQRRADLVPRLVKVVDAYMTHERQVLVEVTEARAKVGRVQLTADQLDDPAAVQRFQQAQGELSSALSRLLVVTENYPQLKAEGLFRDLQTELAGTENRLAVERERYVRSVQAYNVLVRQFPEVITAKVFGYAPKANFGVDNEAEITRAPEVKFSNEGGSAPRPAQ</sequence>
<dbReference type="InterPro" id="IPR007156">
    <property type="entry name" value="MamQ_LemA"/>
</dbReference>
<dbReference type="OrthoDB" id="9804152at2"/>
<dbReference type="SUPFAM" id="SSF140478">
    <property type="entry name" value="LemA-like"/>
    <property type="match status" value="1"/>
</dbReference>
<evidence type="ECO:0000313" key="7">
    <source>
        <dbReference type="Proteomes" id="UP000007564"/>
    </source>
</evidence>
<dbReference type="RefSeq" id="WP_003815889.1">
    <property type="nucleotide sequence ID" value="NC_019382.1"/>
</dbReference>
<proteinExistence type="inferred from homology"/>
<keyword evidence="5" id="KW-0472">Membrane</keyword>
<dbReference type="InterPro" id="IPR023353">
    <property type="entry name" value="LemA-like_dom_sf"/>
</dbReference>
<dbReference type="PANTHER" id="PTHR34478:SF2">
    <property type="entry name" value="MEMBRANE PROTEIN"/>
    <property type="match status" value="1"/>
</dbReference>
<protein>
    <submittedName>
        <fullName evidence="6">Putative exported protein</fullName>
    </submittedName>
</protein>
<accession>A0A0C6PAL3</accession>
<dbReference type="AlphaFoldDB" id="A0A0C6PAL3"/>
<evidence type="ECO:0000256" key="1">
    <source>
        <dbReference type="ARBA" id="ARBA00004167"/>
    </source>
</evidence>
<comment type="similarity">
    <text evidence="2">Belongs to the LemA family.</text>
</comment>
<dbReference type="PANTHER" id="PTHR34478">
    <property type="entry name" value="PROTEIN LEMA"/>
    <property type="match status" value="1"/>
</dbReference>
<dbReference type="GeneID" id="69603573"/>
<keyword evidence="4" id="KW-1133">Transmembrane helix</keyword>
<evidence type="ECO:0000256" key="5">
    <source>
        <dbReference type="ARBA" id="ARBA00023136"/>
    </source>
</evidence>
<dbReference type="PROSITE" id="PS51257">
    <property type="entry name" value="PROKAR_LIPOPROTEIN"/>
    <property type="match status" value="1"/>
</dbReference>
<evidence type="ECO:0000256" key="2">
    <source>
        <dbReference type="ARBA" id="ARBA00008854"/>
    </source>
</evidence>